<dbReference type="CDD" id="cd17535">
    <property type="entry name" value="REC_NarL-like"/>
    <property type="match status" value="1"/>
</dbReference>
<dbReference type="Proteomes" id="UP000586042">
    <property type="component" value="Unassembled WGS sequence"/>
</dbReference>
<dbReference type="AlphaFoldDB" id="A0A7Y6IGC8"/>
<dbReference type="PROSITE" id="PS50110">
    <property type="entry name" value="RESPONSE_REGULATORY"/>
    <property type="match status" value="1"/>
</dbReference>
<comment type="caution">
    <text evidence="8">The sequence shown here is derived from an EMBL/GenBank/DDBJ whole genome shotgun (WGS) entry which is preliminary data.</text>
</comment>
<dbReference type="SMART" id="SM00448">
    <property type="entry name" value="REC"/>
    <property type="match status" value="1"/>
</dbReference>
<dbReference type="PANTHER" id="PTHR43214:SF24">
    <property type="entry name" value="TRANSCRIPTIONAL REGULATORY PROTEIN NARL-RELATED"/>
    <property type="match status" value="1"/>
</dbReference>
<dbReference type="SUPFAM" id="SSF52172">
    <property type="entry name" value="CheY-like"/>
    <property type="match status" value="1"/>
</dbReference>
<keyword evidence="3" id="KW-0238">DNA-binding</keyword>
<evidence type="ECO:0000256" key="2">
    <source>
        <dbReference type="ARBA" id="ARBA00023015"/>
    </source>
</evidence>
<dbReference type="InterPro" id="IPR039420">
    <property type="entry name" value="WalR-like"/>
</dbReference>
<keyword evidence="1 5" id="KW-0597">Phosphoprotein</keyword>
<dbReference type="SMART" id="SM00421">
    <property type="entry name" value="HTH_LUXR"/>
    <property type="match status" value="1"/>
</dbReference>
<dbReference type="InterPro" id="IPR000792">
    <property type="entry name" value="Tscrpt_reg_LuxR_C"/>
</dbReference>
<keyword evidence="9" id="KW-1185">Reference proteome</keyword>
<evidence type="ECO:0000259" key="6">
    <source>
        <dbReference type="PROSITE" id="PS50043"/>
    </source>
</evidence>
<name>A0A7Y6IGC8_9ACTN</name>
<feature type="domain" description="HTH luxR-type" evidence="6">
    <location>
        <begin position="192"/>
        <end position="257"/>
    </location>
</feature>
<proteinExistence type="predicted"/>
<sequence>MTDGVVVPPAPPEGNVTADEIVLPPAPPGTSVTDGVVVPPAGRPPVRVVLADDQPLIRAALRMVITDAPDLELVGEAGTGSDAVRLAEGLRPDVVVMDIRMPGMDGIEATRLITAGPSGAQVVVLTTFDDDDYVYGALRAGASGFLVKDMALDDILGAIRVVAAGDALIAPSVTRRLIEEFAVRPEPAPAPAPRKLEGITGREQEVLTLVARGLSNTEIAAELVISVATVKAYVTRLLTKLDARDRVQLVIIAYDAGLASGSR</sequence>
<dbReference type="SUPFAM" id="SSF46894">
    <property type="entry name" value="C-terminal effector domain of the bipartite response regulators"/>
    <property type="match status" value="1"/>
</dbReference>
<evidence type="ECO:0000313" key="9">
    <source>
        <dbReference type="Proteomes" id="UP000586042"/>
    </source>
</evidence>
<evidence type="ECO:0000256" key="3">
    <source>
        <dbReference type="ARBA" id="ARBA00023125"/>
    </source>
</evidence>
<organism evidence="8 9">
    <name type="scientific">Nonomuraea montanisoli</name>
    <dbReference type="NCBI Taxonomy" id="2741721"/>
    <lineage>
        <taxon>Bacteria</taxon>
        <taxon>Bacillati</taxon>
        <taxon>Actinomycetota</taxon>
        <taxon>Actinomycetes</taxon>
        <taxon>Streptosporangiales</taxon>
        <taxon>Streptosporangiaceae</taxon>
        <taxon>Nonomuraea</taxon>
    </lineage>
</organism>
<evidence type="ECO:0000259" key="7">
    <source>
        <dbReference type="PROSITE" id="PS50110"/>
    </source>
</evidence>
<feature type="domain" description="Response regulatory" evidence="7">
    <location>
        <begin position="47"/>
        <end position="163"/>
    </location>
</feature>
<dbReference type="Pfam" id="PF00072">
    <property type="entry name" value="Response_reg"/>
    <property type="match status" value="1"/>
</dbReference>
<dbReference type="PRINTS" id="PR00038">
    <property type="entry name" value="HTHLUXR"/>
</dbReference>
<dbReference type="CDD" id="cd06170">
    <property type="entry name" value="LuxR_C_like"/>
    <property type="match status" value="1"/>
</dbReference>
<evidence type="ECO:0000313" key="8">
    <source>
        <dbReference type="EMBL" id="NUW37777.1"/>
    </source>
</evidence>
<dbReference type="Pfam" id="PF00196">
    <property type="entry name" value="GerE"/>
    <property type="match status" value="1"/>
</dbReference>
<dbReference type="GO" id="GO:0003677">
    <property type="term" value="F:DNA binding"/>
    <property type="evidence" value="ECO:0007669"/>
    <property type="project" value="UniProtKB-KW"/>
</dbReference>
<gene>
    <name evidence="8" type="ORF">HTZ77_41215</name>
</gene>
<evidence type="ECO:0000256" key="1">
    <source>
        <dbReference type="ARBA" id="ARBA00022553"/>
    </source>
</evidence>
<evidence type="ECO:0000256" key="5">
    <source>
        <dbReference type="PROSITE-ProRule" id="PRU00169"/>
    </source>
</evidence>
<dbReference type="InterPro" id="IPR058245">
    <property type="entry name" value="NreC/VraR/RcsB-like_REC"/>
</dbReference>
<keyword evidence="2" id="KW-0805">Transcription regulation</keyword>
<dbReference type="InterPro" id="IPR011006">
    <property type="entry name" value="CheY-like_superfamily"/>
</dbReference>
<dbReference type="Gene3D" id="3.40.50.2300">
    <property type="match status" value="1"/>
</dbReference>
<protein>
    <submittedName>
        <fullName evidence="8">Response regulator transcription factor</fullName>
    </submittedName>
</protein>
<dbReference type="PROSITE" id="PS00622">
    <property type="entry name" value="HTH_LUXR_1"/>
    <property type="match status" value="1"/>
</dbReference>
<dbReference type="PANTHER" id="PTHR43214">
    <property type="entry name" value="TWO-COMPONENT RESPONSE REGULATOR"/>
    <property type="match status" value="1"/>
</dbReference>
<dbReference type="InterPro" id="IPR001789">
    <property type="entry name" value="Sig_transdc_resp-reg_receiver"/>
</dbReference>
<dbReference type="InterPro" id="IPR016032">
    <property type="entry name" value="Sig_transdc_resp-reg_C-effctor"/>
</dbReference>
<accession>A0A7Y6IGC8</accession>
<feature type="modified residue" description="4-aspartylphosphate" evidence="5">
    <location>
        <position position="98"/>
    </location>
</feature>
<dbReference type="PROSITE" id="PS50043">
    <property type="entry name" value="HTH_LUXR_2"/>
    <property type="match status" value="1"/>
</dbReference>
<dbReference type="GO" id="GO:0000160">
    <property type="term" value="P:phosphorelay signal transduction system"/>
    <property type="evidence" value="ECO:0007669"/>
    <property type="project" value="InterPro"/>
</dbReference>
<dbReference type="GO" id="GO:0006355">
    <property type="term" value="P:regulation of DNA-templated transcription"/>
    <property type="evidence" value="ECO:0007669"/>
    <property type="project" value="InterPro"/>
</dbReference>
<evidence type="ECO:0000256" key="4">
    <source>
        <dbReference type="ARBA" id="ARBA00023163"/>
    </source>
</evidence>
<keyword evidence="4" id="KW-0804">Transcription</keyword>
<reference evidence="8 9" key="1">
    <citation type="submission" date="2020-06" db="EMBL/GenBank/DDBJ databases">
        <title>Nonomuraea sp. SMC257, a novel actinomycete isolated from soil.</title>
        <authorList>
            <person name="Chanama M."/>
        </authorList>
    </citation>
    <scope>NUCLEOTIDE SEQUENCE [LARGE SCALE GENOMIC DNA]</scope>
    <source>
        <strain evidence="8 9">SMC257</strain>
    </source>
</reference>
<dbReference type="EMBL" id="JABWGN010000023">
    <property type="protein sequence ID" value="NUW37777.1"/>
    <property type="molecule type" value="Genomic_DNA"/>
</dbReference>